<feature type="transmembrane region" description="Helical" evidence="9">
    <location>
        <begin position="65"/>
        <end position="86"/>
    </location>
</feature>
<dbReference type="CDD" id="cd06261">
    <property type="entry name" value="TM_PBP2"/>
    <property type="match status" value="1"/>
</dbReference>
<feature type="domain" description="ABC transmembrane type-1" evidence="11">
    <location>
        <begin position="126"/>
        <end position="314"/>
    </location>
</feature>
<dbReference type="Gene3D" id="1.10.3720.10">
    <property type="entry name" value="MetI-like"/>
    <property type="match status" value="1"/>
</dbReference>
<dbReference type="GO" id="GO:0015031">
    <property type="term" value="P:protein transport"/>
    <property type="evidence" value="ECO:0007669"/>
    <property type="project" value="UniProtKB-KW"/>
</dbReference>
<dbReference type="RefSeq" id="WP_035086112.1">
    <property type="nucleotide sequence ID" value="NZ_JQGC01000022.1"/>
</dbReference>
<evidence type="ECO:0000256" key="1">
    <source>
        <dbReference type="ARBA" id="ARBA00004651"/>
    </source>
</evidence>
<dbReference type="STRING" id="46914.JP75_19895"/>
<evidence type="ECO:0000256" key="10">
    <source>
        <dbReference type="SAM" id="MobiDB-lite"/>
    </source>
</evidence>
<dbReference type="PANTHER" id="PTHR43386:SF1">
    <property type="entry name" value="D,D-DIPEPTIDE TRANSPORT SYSTEM PERMEASE PROTEIN DDPC-RELATED"/>
    <property type="match status" value="1"/>
</dbReference>
<keyword evidence="2 9" id="KW-0813">Transport</keyword>
<evidence type="ECO:0000256" key="3">
    <source>
        <dbReference type="ARBA" id="ARBA00022475"/>
    </source>
</evidence>
<feature type="transmembrane region" description="Helical" evidence="9">
    <location>
        <begin position="130"/>
        <end position="155"/>
    </location>
</feature>
<comment type="similarity">
    <text evidence="9">Belongs to the binding-protein-dependent transport system permease family.</text>
</comment>
<evidence type="ECO:0000256" key="7">
    <source>
        <dbReference type="ARBA" id="ARBA00022989"/>
    </source>
</evidence>
<dbReference type="InterPro" id="IPR035906">
    <property type="entry name" value="MetI-like_sf"/>
</dbReference>
<protein>
    <submittedName>
        <fullName evidence="12">ABC transporter permease</fullName>
    </submittedName>
</protein>
<evidence type="ECO:0000256" key="4">
    <source>
        <dbReference type="ARBA" id="ARBA00022692"/>
    </source>
</evidence>
<keyword evidence="7 9" id="KW-1133">Transmembrane helix</keyword>
<dbReference type="SUPFAM" id="SSF161098">
    <property type="entry name" value="MetI-like"/>
    <property type="match status" value="1"/>
</dbReference>
<organism evidence="12 13">
    <name type="scientific">Devosia riboflavina</name>
    <dbReference type="NCBI Taxonomy" id="46914"/>
    <lineage>
        <taxon>Bacteria</taxon>
        <taxon>Pseudomonadati</taxon>
        <taxon>Pseudomonadota</taxon>
        <taxon>Alphaproteobacteria</taxon>
        <taxon>Hyphomicrobiales</taxon>
        <taxon>Devosiaceae</taxon>
        <taxon>Devosia</taxon>
    </lineage>
</organism>
<dbReference type="InterPro" id="IPR000515">
    <property type="entry name" value="MetI-like"/>
</dbReference>
<dbReference type="OrthoDB" id="7265679at2"/>
<feature type="transmembrane region" description="Helical" evidence="9">
    <location>
        <begin position="291"/>
        <end position="314"/>
    </location>
</feature>
<name>A0A087LYC2_9HYPH</name>
<keyword evidence="8 9" id="KW-0472">Membrane</keyword>
<dbReference type="PANTHER" id="PTHR43386">
    <property type="entry name" value="OLIGOPEPTIDE TRANSPORT SYSTEM PERMEASE PROTEIN APPC"/>
    <property type="match status" value="1"/>
</dbReference>
<dbReference type="InterPro" id="IPR025966">
    <property type="entry name" value="OppC_N"/>
</dbReference>
<comment type="caution">
    <text evidence="12">The sequence shown here is derived from an EMBL/GenBank/DDBJ whole genome shotgun (WGS) entry which is preliminary data.</text>
</comment>
<dbReference type="Pfam" id="PF00528">
    <property type="entry name" value="BPD_transp_1"/>
    <property type="match status" value="1"/>
</dbReference>
<accession>A0A087LYC2</accession>
<evidence type="ECO:0000313" key="12">
    <source>
        <dbReference type="EMBL" id="KFL29625.1"/>
    </source>
</evidence>
<evidence type="ECO:0000259" key="11">
    <source>
        <dbReference type="PROSITE" id="PS50928"/>
    </source>
</evidence>
<dbReference type="GO" id="GO:0055085">
    <property type="term" value="P:transmembrane transport"/>
    <property type="evidence" value="ECO:0007669"/>
    <property type="project" value="InterPro"/>
</dbReference>
<dbReference type="GO" id="GO:0015833">
    <property type="term" value="P:peptide transport"/>
    <property type="evidence" value="ECO:0007669"/>
    <property type="project" value="UniProtKB-KW"/>
</dbReference>
<feature type="region of interest" description="Disordered" evidence="10">
    <location>
        <begin position="1"/>
        <end position="47"/>
    </location>
</feature>
<evidence type="ECO:0000256" key="6">
    <source>
        <dbReference type="ARBA" id="ARBA00022927"/>
    </source>
</evidence>
<evidence type="ECO:0000313" key="13">
    <source>
        <dbReference type="Proteomes" id="UP000028981"/>
    </source>
</evidence>
<comment type="subcellular location">
    <subcellularLocation>
        <location evidence="1 9">Cell membrane</location>
        <topology evidence="1 9">Multi-pass membrane protein</topology>
    </subcellularLocation>
</comment>
<keyword evidence="6" id="KW-0653">Protein transport</keyword>
<evidence type="ECO:0000256" key="9">
    <source>
        <dbReference type="RuleBase" id="RU363032"/>
    </source>
</evidence>
<evidence type="ECO:0000256" key="8">
    <source>
        <dbReference type="ARBA" id="ARBA00023136"/>
    </source>
</evidence>
<dbReference type="Pfam" id="PF12911">
    <property type="entry name" value="OppC_N"/>
    <property type="match status" value="1"/>
</dbReference>
<reference evidence="12 13" key="1">
    <citation type="submission" date="2014-08" db="EMBL/GenBank/DDBJ databases">
        <authorList>
            <person name="Hassan Y.I."/>
            <person name="Lepp D."/>
            <person name="Zhou T."/>
        </authorList>
    </citation>
    <scope>NUCLEOTIDE SEQUENCE [LARGE SCALE GENOMIC DNA]</scope>
    <source>
        <strain evidence="12 13">IFO13584</strain>
    </source>
</reference>
<gene>
    <name evidence="12" type="ORF">JP75_19895</name>
</gene>
<feature type="transmembrane region" description="Helical" evidence="9">
    <location>
        <begin position="247"/>
        <end position="271"/>
    </location>
</feature>
<dbReference type="EMBL" id="JQGC01000022">
    <property type="protein sequence ID" value="KFL29625.1"/>
    <property type="molecule type" value="Genomic_DNA"/>
</dbReference>
<evidence type="ECO:0000256" key="2">
    <source>
        <dbReference type="ARBA" id="ARBA00022448"/>
    </source>
</evidence>
<feature type="compositionally biased region" description="Polar residues" evidence="10">
    <location>
        <begin position="13"/>
        <end position="22"/>
    </location>
</feature>
<keyword evidence="13" id="KW-1185">Reference proteome</keyword>
<feature type="transmembrane region" description="Helical" evidence="9">
    <location>
        <begin position="175"/>
        <end position="199"/>
    </location>
</feature>
<evidence type="ECO:0000256" key="5">
    <source>
        <dbReference type="ARBA" id="ARBA00022856"/>
    </source>
</evidence>
<dbReference type="PROSITE" id="PS50928">
    <property type="entry name" value="ABC_TM1"/>
    <property type="match status" value="1"/>
</dbReference>
<proteinExistence type="inferred from homology"/>
<keyword evidence="4 9" id="KW-0812">Transmembrane</keyword>
<dbReference type="GO" id="GO:0005886">
    <property type="term" value="C:plasma membrane"/>
    <property type="evidence" value="ECO:0007669"/>
    <property type="project" value="UniProtKB-SubCell"/>
</dbReference>
<dbReference type="AlphaFoldDB" id="A0A087LYC2"/>
<sequence>MTTETAVTHAATPIQSRASATQAEKPDTPQWHNIKAPDARTTRTASVSVPAGRRELAAFLRNPNALFGLVFLSLMVLVALIAPIAFPGDPLGMVGKPFLWPGQDAAFPLGTDSMGRNVLAGLFHGARISLFVGLTATALGLGVGITVGSLAGYFGGWVDDVLVRIIEIFQTLPNFVLLVVLVAIAQPSATTVSVAIAIVSWPMVARLTRAEFRAIREKDYVVAARSLGFRHPRIIFKEILPNALPPLIVTASVMVATAILMESALSFMGLGDPNVVSWGSMIGNGRELIRTAWYLTFLPGLAIVFTVLALNLIGDGLNDALNPRFSEERS</sequence>
<keyword evidence="3" id="KW-1003">Cell membrane</keyword>
<dbReference type="Proteomes" id="UP000028981">
    <property type="component" value="Unassembled WGS sequence"/>
</dbReference>
<keyword evidence="5" id="KW-0571">Peptide transport</keyword>
<dbReference type="InterPro" id="IPR050366">
    <property type="entry name" value="BP-dependent_transpt_permease"/>
</dbReference>